<feature type="domain" description="FBD" evidence="1">
    <location>
        <begin position="222"/>
        <end position="295"/>
    </location>
</feature>
<dbReference type="Pfam" id="PF08387">
    <property type="entry name" value="FBD"/>
    <property type="match status" value="1"/>
</dbReference>
<keyword evidence="3" id="KW-1185">Reference proteome</keyword>
<organism evidence="2 3">
    <name type="scientific">Capsella rubella</name>
    <dbReference type="NCBI Taxonomy" id="81985"/>
    <lineage>
        <taxon>Eukaryota</taxon>
        <taxon>Viridiplantae</taxon>
        <taxon>Streptophyta</taxon>
        <taxon>Embryophyta</taxon>
        <taxon>Tracheophyta</taxon>
        <taxon>Spermatophyta</taxon>
        <taxon>Magnoliopsida</taxon>
        <taxon>eudicotyledons</taxon>
        <taxon>Gunneridae</taxon>
        <taxon>Pentapetalae</taxon>
        <taxon>rosids</taxon>
        <taxon>malvids</taxon>
        <taxon>Brassicales</taxon>
        <taxon>Brassicaceae</taxon>
        <taxon>Camelineae</taxon>
        <taxon>Capsella</taxon>
    </lineage>
</organism>
<protein>
    <recommendedName>
        <fullName evidence="1">FBD domain-containing protein</fullName>
    </recommendedName>
</protein>
<dbReference type="PANTHER" id="PTHR31900:SF34">
    <property type="entry name" value="EMB|CAB62440.1-RELATED"/>
    <property type="match status" value="1"/>
</dbReference>
<dbReference type="Gene3D" id="3.80.10.10">
    <property type="entry name" value="Ribonuclease Inhibitor"/>
    <property type="match status" value="1"/>
</dbReference>
<proteinExistence type="predicted"/>
<reference evidence="3" key="1">
    <citation type="journal article" date="2013" name="Nat. Genet.">
        <title>The Capsella rubella genome and the genomic consequences of rapid mating system evolution.</title>
        <authorList>
            <person name="Slotte T."/>
            <person name="Hazzouri K.M."/>
            <person name="Agren J.A."/>
            <person name="Koenig D."/>
            <person name="Maumus F."/>
            <person name="Guo Y.L."/>
            <person name="Steige K."/>
            <person name="Platts A.E."/>
            <person name="Escobar J.S."/>
            <person name="Newman L.K."/>
            <person name="Wang W."/>
            <person name="Mandakova T."/>
            <person name="Vello E."/>
            <person name="Smith L.M."/>
            <person name="Henz S.R."/>
            <person name="Steffen J."/>
            <person name="Takuno S."/>
            <person name="Brandvain Y."/>
            <person name="Coop G."/>
            <person name="Andolfatto P."/>
            <person name="Hu T.T."/>
            <person name="Blanchette M."/>
            <person name="Clark R.M."/>
            <person name="Quesneville H."/>
            <person name="Nordborg M."/>
            <person name="Gaut B.S."/>
            <person name="Lysak M.A."/>
            <person name="Jenkins J."/>
            <person name="Grimwood J."/>
            <person name="Chapman J."/>
            <person name="Prochnik S."/>
            <person name="Shu S."/>
            <person name="Rokhsar D."/>
            <person name="Schmutz J."/>
            <person name="Weigel D."/>
            <person name="Wright S.I."/>
        </authorList>
    </citation>
    <scope>NUCLEOTIDE SEQUENCE [LARGE SCALE GENOMIC DNA]</scope>
    <source>
        <strain evidence="3">cv. Monte Gargano</strain>
    </source>
</reference>
<evidence type="ECO:0000259" key="1">
    <source>
        <dbReference type="SMART" id="SM00579"/>
    </source>
</evidence>
<dbReference type="InterPro" id="IPR055411">
    <property type="entry name" value="LRR_FXL15/At3g58940/PEG3-like"/>
</dbReference>
<dbReference type="SMART" id="SM00579">
    <property type="entry name" value="FBD"/>
    <property type="match status" value="1"/>
</dbReference>
<dbReference type="PANTHER" id="PTHR31900">
    <property type="entry name" value="F-BOX/RNI SUPERFAMILY PROTEIN-RELATED"/>
    <property type="match status" value="1"/>
</dbReference>
<gene>
    <name evidence="2" type="ORF">CARUB_v10019040mg</name>
</gene>
<dbReference type="InterPro" id="IPR006566">
    <property type="entry name" value="FBD"/>
</dbReference>
<dbReference type="SUPFAM" id="SSF52058">
    <property type="entry name" value="L domain-like"/>
    <property type="match status" value="1"/>
</dbReference>
<sequence length="295" mass="34122">MLPKLMFDSYYHSLKGGTFSKNVRKTMLSHKDPFLQSLHFKLVLQVQPVKWVRTPARLYSFEKLETLKLKYLVLMGVPSSVCLKSLRTLHLYYVDFSDKESFVNLLAGCPNLENLMVRRYPYNNVGAFTIAVPSLQRLTIYDYSKARGGYVINNVTTLVEAHIIDVSDINIENLLGSLTSVRRLILDLSPLKAKFPTGSIFHQLQLGWREGSPWNQPKNVPECLLFHLDTFMLEGYYKWKRDEIEVAKYLLSNKNRLKRAIFSYEFVDDPKEKAELVEDLNSVVWASKSCQLLVK</sequence>
<dbReference type="AlphaFoldDB" id="R0FS81"/>
<evidence type="ECO:0000313" key="2">
    <source>
        <dbReference type="EMBL" id="EOA25687.1"/>
    </source>
</evidence>
<dbReference type="Pfam" id="PF24758">
    <property type="entry name" value="LRR_At5g56370"/>
    <property type="match status" value="1"/>
</dbReference>
<name>R0FS81_9BRAS</name>
<dbReference type="Proteomes" id="UP000029121">
    <property type="component" value="Unassembled WGS sequence"/>
</dbReference>
<accession>R0FS81</accession>
<dbReference type="EMBL" id="KB870809">
    <property type="protein sequence ID" value="EOA25687.1"/>
    <property type="molecule type" value="Genomic_DNA"/>
</dbReference>
<dbReference type="InterPro" id="IPR032675">
    <property type="entry name" value="LRR_dom_sf"/>
</dbReference>
<evidence type="ECO:0000313" key="3">
    <source>
        <dbReference type="Proteomes" id="UP000029121"/>
    </source>
</evidence>
<dbReference type="InterPro" id="IPR050232">
    <property type="entry name" value="FBL13/AtMIF1-like"/>
</dbReference>